<dbReference type="PANTHER" id="PTHR42904:SF6">
    <property type="entry name" value="NAD-CAPPED RNA HYDROLASE NUDT12"/>
    <property type="match status" value="1"/>
</dbReference>
<dbReference type="Proteomes" id="UP001306508">
    <property type="component" value="Unassembled WGS sequence"/>
</dbReference>
<dbReference type="GO" id="GO:0035529">
    <property type="term" value="F:NADH pyrophosphatase activity"/>
    <property type="evidence" value="ECO:0007669"/>
    <property type="project" value="TreeGrafter"/>
</dbReference>
<dbReference type="PROSITE" id="PS51462">
    <property type="entry name" value="NUDIX"/>
    <property type="match status" value="1"/>
</dbReference>
<dbReference type="InterPro" id="IPR000086">
    <property type="entry name" value="NUDIX_hydrolase_dom"/>
</dbReference>
<evidence type="ECO:0000256" key="4">
    <source>
        <dbReference type="ARBA" id="ARBA00012381"/>
    </source>
</evidence>
<dbReference type="InterPro" id="IPR050241">
    <property type="entry name" value="NAD-cap_RNA_hydrolase_NudC"/>
</dbReference>
<evidence type="ECO:0000256" key="7">
    <source>
        <dbReference type="ARBA" id="ARBA00022842"/>
    </source>
</evidence>
<keyword evidence="5" id="KW-0479">Metal-binding</keyword>
<dbReference type="EC" id="3.6.1.22" evidence="4"/>
<dbReference type="GO" id="GO:0006742">
    <property type="term" value="P:NADP+ catabolic process"/>
    <property type="evidence" value="ECO:0007669"/>
    <property type="project" value="TreeGrafter"/>
</dbReference>
<dbReference type="EMBL" id="JAWIZZ010000040">
    <property type="protein sequence ID" value="KAK5780707.1"/>
    <property type="molecule type" value="Genomic_DNA"/>
</dbReference>
<evidence type="ECO:0000259" key="10">
    <source>
        <dbReference type="PROSITE" id="PS51462"/>
    </source>
</evidence>
<dbReference type="Gene3D" id="3.90.79.20">
    <property type="match status" value="1"/>
</dbReference>
<keyword evidence="12" id="KW-1185">Reference proteome</keyword>
<proteinExistence type="inferred from homology"/>
<dbReference type="GO" id="GO:0005829">
    <property type="term" value="C:cytosol"/>
    <property type="evidence" value="ECO:0007669"/>
    <property type="project" value="TreeGrafter"/>
</dbReference>
<evidence type="ECO:0000313" key="11">
    <source>
        <dbReference type="EMBL" id="KAK5780707.1"/>
    </source>
</evidence>
<dbReference type="Gene3D" id="3.90.79.10">
    <property type="entry name" value="Nucleoside Triphosphate Pyrophosphohydrolase"/>
    <property type="match status" value="1"/>
</dbReference>
<evidence type="ECO:0000256" key="6">
    <source>
        <dbReference type="ARBA" id="ARBA00022801"/>
    </source>
</evidence>
<organism evidence="11 12">
    <name type="scientific">Arxiozyma heterogenica</name>
    <dbReference type="NCBI Taxonomy" id="278026"/>
    <lineage>
        <taxon>Eukaryota</taxon>
        <taxon>Fungi</taxon>
        <taxon>Dikarya</taxon>
        <taxon>Ascomycota</taxon>
        <taxon>Saccharomycotina</taxon>
        <taxon>Saccharomycetes</taxon>
        <taxon>Saccharomycetales</taxon>
        <taxon>Saccharomycetaceae</taxon>
        <taxon>Arxiozyma</taxon>
    </lineage>
</organism>
<keyword evidence="8" id="KW-0520">NAD</keyword>
<dbReference type="PANTHER" id="PTHR42904">
    <property type="entry name" value="NUDIX HYDROLASE, NUDC SUBFAMILY"/>
    <property type="match status" value="1"/>
</dbReference>
<keyword evidence="7" id="KW-0460">Magnesium</keyword>
<dbReference type="SUPFAM" id="SSF55811">
    <property type="entry name" value="Nudix"/>
    <property type="match status" value="1"/>
</dbReference>
<dbReference type="InterPro" id="IPR015797">
    <property type="entry name" value="NUDIX_hydrolase-like_dom_sf"/>
</dbReference>
<name>A0AAN8A7F8_9SACH</name>
<dbReference type="CDD" id="cd03429">
    <property type="entry name" value="NUDIX_NADH_pyrophosphatase_Nudt13"/>
    <property type="match status" value="1"/>
</dbReference>
<keyword evidence="6" id="KW-0378">Hydrolase</keyword>
<evidence type="ECO:0000256" key="8">
    <source>
        <dbReference type="ARBA" id="ARBA00023027"/>
    </source>
</evidence>
<gene>
    <name evidence="11" type="ORF">RI543_001829</name>
</gene>
<feature type="domain" description="Nudix hydrolase" evidence="10">
    <location>
        <begin position="237"/>
        <end position="373"/>
    </location>
</feature>
<reference evidence="12" key="1">
    <citation type="submission" date="2023-07" db="EMBL/GenBank/DDBJ databases">
        <title>A draft genome of Kazachstania heterogenica Y-27499.</title>
        <authorList>
            <person name="Donic C."/>
            <person name="Kralova J.S."/>
            <person name="Fidel L."/>
            <person name="Ben-Dor S."/>
            <person name="Jung S."/>
        </authorList>
    </citation>
    <scope>NUCLEOTIDE SEQUENCE [LARGE SCALE GENOMIC DNA]</scope>
    <source>
        <strain evidence="12">Y27499</strain>
    </source>
</reference>
<comment type="similarity">
    <text evidence="3">Belongs to the Nudix hydrolase family. NudC subfamily.</text>
</comment>
<comment type="cofactor">
    <cofactor evidence="1">
        <name>Mg(2+)</name>
        <dbReference type="ChEBI" id="CHEBI:18420"/>
    </cofactor>
</comment>
<dbReference type="InterPro" id="IPR049734">
    <property type="entry name" value="NudC-like_C"/>
</dbReference>
<evidence type="ECO:0000256" key="5">
    <source>
        <dbReference type="ARBA" id="ARBA00022723"/>
    </source>
</evidence>
<protein>
    <recommendedName>
        <fullName evidence="4">NAD(+) diphosphatase</fullName>
        <ecNumber evidence="4">3.6.1.22</ecNumber>
    </recommendedName>
</protein>
<evidence type="ECO:0000313" key="12">
    <source>
        <dbReference type="Proteomes" id="UP001306508"/>
    </source>
</evidence>
<comment type="caution">
    <text evidence="11">The sequence shown here is derived from an EMBL/GenBank/DDBJ whole genome shotgun (WGS) entry which is preliminary data.</text>
</comment>
<dbReference type="GO" id="GO:0046872">
    <property type="term" value="F:metal ion binding"/>
    <property type="evidence" value="ECO:0007669"/>
    <property type="project" value="UniProtKB-KW"/>
</dbReference>
<sequence length="426" mass="49255">MNDSNSVMSNNISYFGNQILNRVSFLREDVSFLKLALNYSFTQFIPFFNGEPLGDTTTGKLYRITKHFSDDDTGSLNYKVSRLINETVFTRIADDELESLISKGNNPNKTRYHLVFLGLYLSFTSSSSDEFLIYKDKYKGIPVFAINFIDHSIENNHESSSIIKLTFQNVFNVLMSNEEASLYSYSRMYIQWANKFKRCVECGQEIQFIHGGTKWICSDTKCPLNEAKQFQNNAVFPRIDPVVITAITNKDWSKMCLVRSKRAIGKDIVMYSCVAGFMEPGETIESSCQREVWEETGIQIKQTDNIIILKSQPWPYPQNLMIGCIAQINFNGHDEVIDLNHDQELLDAQWFDTQDIKESIDRYKTGFLLSLKLDPLKYPLYIDNKINNNDLSQIKIQIPGKNAIAFDLINYVVRRHQEQQQQQQRL</sequence>
<evidence type="ECO:0000256" key="3">
    <source>
        <dbReference type="ARBA" id="ARBA00009595"/>
    </source>
</evidence>
<comment type="cofactor">
    <cofactor evidence="2">
        <name>Zn(2+)</name>
        <dbReference type="ChEBI" id="CHEBI:29105"/>
    </cofactor>
</comment>
<dbReference type="Pfam" id="PF00293">
    <property type="entry name" value="NUDIX"/>
    <property type="match status" value="1"/>
</dbReference>
<evidence type="ECO:0000256" key="1">
    <source>
        <dbReference type="ARBA" id="ARBA00001946"/>
    </source>
</evidence>
<accession>A0AAN8A7F8</accession>
<dbReference type="AlphaFoldDB" id="A0AAN8A7F8"/>
<evidence type="ECO:0000256" key="9">
    <source>
        <dbReference type="ARBA" id="ARBA00023679"/>
    </source>
</evidence>
<comment type="catalytic activity">
    <reaction evidence="9">
        <text>a 5'-end NAD(+)-phospho-ribonucleoside in mRNA + H2O = a 5'-end phospho-adenosine-phospho-ribonucleoside in mRNA + beta-nicotinamide D-ribonucleotide + 2 H(+)</text>
        <dbReference type="Rhea" id="RHEA:60876"/>
        <dbReference type="Rhea" id="RHEA-COMP:15698"/>
        <dbReference type="Rhea" id="RHEA-COMP:15719"/>
        <dbReference type="ChEBI" id="CHEBI:14649"/>
        <dbReference type="ChEBI" id="CHEBI:15377"/>
        <dbReference type="ChEBI" id="CHEBI:15378"/>
        <dbReference type="ChEBI" id="CHEBI:144029"/>
        <dbReference type="ChEBI" id="CHEBI:144051"/>
    </reaction>
    <physiologicalReaction direction="left-to-right" evidence="9">
        <dbReference type="Rhea" id="RHEA:60877"/>
    </physiologicalReaction>
</comment>
<dbReference type="GO" id="GO:0019677">
    <property type="term" value="P:NAD+ catabolic process"/>
    <property type="evidence" value="ECO:0007669"/>
    <property type="project" value="TreeGrafter"/>
</dbReference>
<evidence type="ECO:0000256" key="2">
    <source>
        <dbReference type="ARBA" id="ARBA00001947"/>
    </source>
</evidence>
<dbReference type="GO" id="GO:0005777">
    <property type="term" value="C:peroxisome"/>
    <property type="evidence" value="ECO:0007669"/>
    <property type="project" value="TreeGrafter"/>
</dbReference>